<dbReference type="InterPro" id="IPR011059">
    <property type="entry name" value="Metal-dep_hydrolase_composite"/>
</dbReference>
<organism evidence="2 3">
    <name type="scientific">Virgisporangium ochraceum</name>
    <dbReference type="NCBI Taxonomy" id="65505"/>
    <lineage>
        <taxon>Bacteria</taxon>
        <taxon>Bacillati</taxon>
        <taxon>Actinomycetota</taxon>
        <taxon>Actinomycetes</taxon>
        <taxon>Micromonosporales</taxon>
        <taxon>Micromonosporaceae</taxon>
        <taxon>Virgisporangium</taxon>
    </lineage>
</organism>
<gene>
    <name evidence="2" type="ORF">Voc01_081590</name>
</gene>
<dbReference type="SUPFAM" id="SSF51556">
    <property type="entry name" value="Metallo-dependent hydrolases"/>
    <property type="match status" value="1"/>
</dbReference>
<sequence>MPGNGLGRRGLLKTGAAVGAATAVSVGTPAEAHTSADRNGRLALVNGRVHTMDRRNTVAEAVLIEDGVFVDVGRRVDTGGARVVDLRGRMVVPGLVEPHIHSVSLANRPGYHTILENTTSIREVQDALRARRRAGVPGGQWVTSMGGFHVNQWAEHRMPTLAELDAAVPDRPVLLYTRFTGPCATNTLGKAHFDAVDAGPKPHPAYVPVDTAADGAIAEGGFAGGASNSALYLLRTLQTYADKLRGAQDMMAYSVSVGLTSHLDQVLFPTPGPLSPTQVLSNLDHYRMYDALLDLHRQGKLVIRLQTNFLHNQADPNLPELKARLRNSFQFFGDDMMMTGSIGEWAAPLSAGAAWVEAQRLVAQAGWRNENSVQNLAGLTQVVEEWERVDAQYDITELRWMVHHVPQVTTDLLTRLRNMGCAVQMAGYRWVASGPDDTNVGPQFRTIVDHGIQVGLHGDGVHIAPLNPWPHIYYAVTGRNSFGAQVNAGQQLTRQEALRLFTIGNSWFLRMEDRIGSIEKGKLADAVVLDRDYFRVRDEDIRKIRADLTIVDGRVVHEGGRK</sequence>
<name>A0A8J4EIG6_9ACTN</name>
<dbReference type="Proteomes" id="UP000635606">
    <property type="component" value="Unassembled WGS sequence"/>
</dbReference>
<accession>A0A8J4EIG6</accession>
<evidence type="ECO:0000313" key="3">
    <source>
        <dbReference type="Proteomes" id="UP000635606"/>
    </source>
</evidence>
<feature type="domain" description="Amidohydrolase 3" evidence="1">
    <location>
        <begin position="82"/>
        <end position="557"/>
    </location>
</feature>
<proteinExistence type="predicted"/>
<dbReference type="SUPFAM" id="SSF51338">
    <property type="entry name" value="Composite domain of metallo-dependent hydrolases"/>
    <property type="match status" value="1"/>
</dbReference>
<dbReference type="Gene3D" id="3.10.310.70">
    <property type="match status" value="1"/>
</dbReference>
<dbReference type="Gene3D" id="2.30.40.10">
    <property type="entry name" value="Urease, subunit C, domain 1"/>
    <property type="match status" value="1"/>
</dbReference>
<reference evidence="2" key="1">
    <citation type="submission" date="2021-01" db="EMBL/GenBank/DDBJ databases">
        <title>Whole genome shotgun sequence of Virgisporangium ochraceum NBRC 16418.</title>
        <authorList>
            <person name="Komaki H."/>
            <person name="Tamura T."/>
        </authorList>
    </citation>
    <scope>NUCLEOTIDE SEQUENCE</scope>
    <source>
        <strain evidence="2">NBRC 16418</strain>
    </source>
</reference>
<dbReference type="Pfam" id="PF07969">
    <property type="entry name" value="Amidohydro_3"/>
    <property type="match status" value="1"/>
</dbReference>
<dbReference type="PANTHER" id="PTHR22642">
    <property type="entry name" value="IMIDAZOLONEPROPIONASE"/>
    <property type="match status" value="1"/>
</dbReference>
<evidence type="ECO:0000259" key="1">
    <source>
        <dbReference type="Pfam" id="PF07969"/>
    </source>
</evidence>
<dbReference type="GO" id="GO:0016810">
    <property type="term" value="F:hydrolase activity, acting on carbon-nitrogen (but not peptide) bonds"/>
    <property type="evidence" value="ECO:0007669"/>
    <property type="project" value="InterPro"/>
</dbReference>
<keyword evidence="3" id="KW-1185">Reference proteome</keyword>
<dbReference type="InterPro" id="IPR006311">
    <property type="entry name" value="TAT_signal"/>
</dbReference>
<dbReference type="PANTHER" id="PTHR22642:SF21">
    <property type="entry name" value="PERIPLASMIC PROTEIN"/>
    <property type="match status" value="1"/>
</dbReference>
<dbReference type="InterPro" id="IPR013108">
    <property type="entry name" value="Amidohydro_3"/>
</dbReference>
<dbReference type="PROSITE" id="PS51318">
    <property type="entry name" value="TAT"/>
    <property type="match status" value="1"/>
</dbReference>
<dbReference type="InterPro" id="IPR032466">
    <property type="entry name" value="Metal_Hydrolase"/>
</dbReference>
<dbReference type="AlphaFoldDB" id="A0A8J4EIG6"/>
<comment type="caution">
    <text evidence="2">The sequence shown here is derived from an EMBL/GenBank/DDBJ whole genome shotgun (WGS) entry which is preliminary data.</text>
</comment>
<protein>
    <submittedName>
        <fullName evidence="2">Amidohydrolase</fullName>
    </submittedName>
</protein>
<dbReference type="Gene3D" id="3.20.20.140">
    <property type="entry name" value="Metal-dependent hydrolases"/>
    <property type="match status" value="1"/>
</dbReference>
<dbReference type="EMBL" id="BOPH01000112">
    <property type="protein sequence ID" value="GIJ73242.1"/>
    <property type="molecule type" value="Genomic_DNA"/>
</dbReference>
<evidence type="ECO:0000313" key="2">
    <source>
        <dbReference type="EMBL" id="GIJ73242.1"/>
    </source>
</evidence>